<dbReference type="EMBL" id="JAWDGP010001566">
    <property type="protein sequence ID" value="KAK3790183.1"/>
    <property type="molecule type" value="Genomic_DNA"/>
</dbReference>
<evidence type="ECO:0000313" key="2">
    <source>
        <dbReference type="EMBL" id="KAK3790183.1"/>
    </source>
</evidence>
<proteinExistence type="predicted"/>
<dbReference type="Proteomes" id="UP001283361">
    <property type="component" value="Unassembled WGS sequence"/>
</dbReference>
<organism evidence="2 3">
    <name type="scientific">Elysia crispata</name>
    <name type="common">lettuce slug</name>
    <dbReference type="NCBI Taxonomy" id="231223"/>
    <lineage>
        <taxon>Eukaryota</taxon>
        <taxon>Metazoa</taxon>
        <taxon>Spiralia</taxon>
        <taxon>Lophotrochozoa</taxon>
        <taxon>Mollusca</taxon>
        <taxon>Gastropoda</taxon>
        <taxon>Heterobranchia</taxon>
        <taxon>Euthyneura</taxon>
        <taxon>Panpulmonata</taxon>
        <taxon>Sacoglossa</taxon>
        <taxon>Placobranchoidea</taxon>
        <taxon>Plakobranchidae</taxon>
        <taxon>Elysia</taxon>
    </lineage>
</organism>
<evidence type="ECO:0000313" key="3">
    <source>
        <dbReference type="Proteomes" id="UP001283361"/>
    </source>
</evidence>
<reference evidence="2" key="1">
    <citation type="journal article" date="2023" name="G3 (Bethesda)">
        <title>A reference genome for the long-term kleptoplast-retaining sea slug Elysia crispata morphotype clarki.</title>
        <authorList>
            <person name="Eastman K.E."/>
            <person name="Pendleton A.L."/>
            <person name="Shaikh M.A."/>
            <person name="Suttiyut T."/>
            <person name="Ogas R."/>
            <person name="Tomko P."/>
            <person name="Gavelis G."/>
            <person name="Widhalm J.R."/>
            <person name="Wisecaver J.H."/>
        </authorList>
    </citation>
    <scope>NUCLEOTIDE SEQUENCE</scope>
    <source>
        <strain evidence="2">ECLA1</strain>
    </source>
</reference>
<feature type="compositionally biased region" description="Low complexity" evidence="1">
    <location>
        <begin position="49"/>
        <end position="61"/>
    </location>
</feature>
<dbReference type="AlphaFoldDB" id="A0AAE1E296"/>
<gene>
    <name evidence="2" type="ORF">RRG08_000700</name>
</gene>
<name>A0AAE1E296_9GAST</name>
<comment type="caution">
    <text evidence="2">The sequence shown here is derived from an EMBL/GenBank/DDBJ whole genome shotgun (WGS) entry which is preliminary data.</text>
</comment>
<sequence length="87" mass="9689">MIGHGQSFRPDDDSTHAPQSSSDTARGEDFIKASPPLTSRSGVGREVRSLSTRTRLQSTTSGIRRRQGHSWFPMMVKLKYQQVTLGQ</sequence>
<protein>
    <submittedName>
        <fullName evidence="2">Uncharacterized protein</fullName>
    </submittedName>
</protein>
<evidence type="ECO:0000256" key="1">
    <source>
        <dbReference type="SAM" id="MobiDB-lite"/>
    </source>
</evidence>
<keyword evidence="3" id="KW-1185">Reference proteome</keyword>
<feature type="region of interest" description="Disordered" evidence="1">
    <location>
        <begin position="1"/>
        <end position="65"/>
    </location>
</feature>
<accession>A0AAE1E296</accession>